<dbReference type="EMBL" id="CP014646">
    <property type="protein sequence ID" value="AMO37153.1"/>
    <property type="molecule type" value="Genomic_DNA"/>
</dbReference>
<protein>
    <submittedName>
        <fullName evidence="1">Uncharacterized protein</fullName>
    </submittedName>
</protein>
<dbReference type="KEGG" id="thu:AC731_009420"/>
<dbReference type="AlphaFoldDB" id="A0A127K5C4"/>
<reference evidence="2" key="1">
    <citation type="submission" date="2016-03" db="EMBL/GenBank/DDBJ databases">
        <authorList>
            <person name="Ma C."/>
            <person name="Zhou S."/>
            <person name="Yang G."/>
        </authorList>
    </citation>
    <scope>NUCLEOTIDE SEQUENCE [LARGE SCALE GENOMIC DNA]</scope>
    <source>
        <strain evidence="2">SgZ-1</strain>
    </source>
</reference>
<gene>
    <name evidence="1" type="ORF">AC731_009420</name>
</gene>
<keyword evidence="2" id="KW-1185">Reference proteome</keyword>
<organism evidence="1 2">
    <name type="scientific">Thauera humireducens</name>
    <dbReference type="NCBI Taxonomy" id="1134435"/>
    <lineage>
        <taxon>Bacteria</taxon>
        <taxon>Pseudomonadati</taxon>
        <taxon>Pseudomonadota</taxon>
        <taxon>Betaproteobacteria</taxon>
        <taxon>Rhodocyclales</taxon>
        <taxon>Zoogloeaceae</taxon>
        <taxon>Thauera</taxon>
    </lineage>
</organism>
<dbReference type="Proteomes" id="UP000036902">
    <property type="component" value="Chromosome"/>
</dbReference>
<name>A0A127K5C4_9RHOO</name>
<sequence>MNMKCPKIVWGAKDGDHLDLDAIRKPGQPCIAEIIKASQPKQADPYLVIERSLRIANGIAESILRLHPHQVRAKSALVAAMLRQYENILRAERQIEIERHDTALRDIDVQANELILLSELVHN</sequence>
<accession>A0A127K5C4</accession>
<evidence type="ECO:0000313" key="1">
    <source>
        <dbReference type="EMBL" id="AMO37153.1"/>
    </source>
</evidence>
<dbReference type="RefSeq" id="WP_048705525.1">
    <property type="nucleotide sequence ID" value="NZ_CP014646.1"/>
</dbReference>
<proteinExistence type="predicted"/>
<evidence type="ECO:0000313" key="2">
    <source>
        <dbReference type="Proteomes" id="UP000036902"/>
    </source>
</evidence>